<dbReference type="InterPro" id="IPR055259">
    <property type="entry name" value="YkvP/CgeB_Glyco_trans-like"/>
</dbReference>
<feature type="domain" description="Glycosyltransferase subfamily 4-like N-terminal" evidence="2">
    <location>
        <begin position="24"/>
        <end position="153"/>
    </location>
</feature>
<dbReference type="AlphaFoldDB" id="A0A1F6DT95"/>
<dbReference type="Gene3D" id="3.40.50.2000">
    <property type="entry name" value="Glycogen Phosphorylase B"/>
    <property type="match status" value="2"/>
</dbReference>
<dbReference type="CDD" id="cd03801">
    <property type="entry name" value="GT4_PimA-like"/>
    <property type="match status" value="1"/>
</dbReference>
<organism evidence="3 4">
    <name type="scientific">Candidatus Kaiserbacteria bacterium RIFCSPHIGHO2_02_FULL_55_17</name>
    <dbReference type="NCBI Taxonomy" id="1798496"/>
    <lineage>
        <taxon>Bacteria</taxon>
        <taxon>Candidatus Kaiseribacteriota</taxon>
    </lineage>
</organism>
<gene>
    <name evidence="3" type="ORF">A3C94_00940</name>
</gene>
<dbReference type="InterPro" id="IPR028098">
    <property type="entry name" value="Glyco_trans_4-like_N"/>
</dbReference>
<proteinExistence type="predicted"/>
<reference evidence="3 4" key="1">
    <citation type="journal article" date="2016" name="Nat. Commun.">
        <title>Thousands of microbial genomes shed light on interconnected biogeochemical processes in an aquifer system.</title>
        <authorList>
            <person name="Anantharaman K."/>
            <person name="Brown C.T."/>
            <person name="Hug L.A."/>
            <person name="Sharon I."/>
            <person name="Castelle C.J."/>
            <person name="Probst A.J."/>
            <person name="Thomas B.C."/>
            <person name="Singh A."/>
            <person name="Wilkins M.J."/>
            <person name="Karaoz U."/>
            <person name="Brodie E.L."/>
            <person name="Williams K.H."/>
            <person name="Hubbard S.S."/>
            <person name="Banfield J.F."/>
        </authorList>
    </citation>
    <scope>NUCLEOTIDE SEQUENCE [LARGE SCALE GENOMIC DNA]</scope>
</reference>
<dbReference type="PANTHER" id="PTHR12526">
    <property type="entry name" value="GLYCOSYLTRANSFERASE"/>
    <property type="match status" value="1"/>
</dbReference>
<dbReference type="STRING" id="1798496.A3C94_00940"/>
<dbReference type="Proteomes" id="UP000177232">
    <property type="component" value="Unassembled WGS sequence"/>
</dbReference>
<comment type="caution">
    <text evidence="3">The sequence shown here is derived from an EMBL/GenBank/DDBJ whole genome shotgun (WGS) entry which is preliminary data.</text>
</comment>
<evidence type="ECO:0000313" key="3">
    <source>
        <dbReference type="EMBL" id="OGG64631.1"/>
    </source>
</evidence>
<evidence type="ECO:0000313" key="4">
    <source>
        <dbReference type="Proteomes" id="UP000177232"/>
    </source>
</evidence>
<dbReference type="Pfam" id="PF13579">
    <property type="entry name" value="Glyco_trans_4_4"/>
    <property type="match status" value="1"/>
</dbReference>
<evidence type="ECO:0000259" key="1">
    <source>
        <dbReference type="Pfam" id="PF13524"/>
    </source>
</evidence>
<dbReference type="PANTHER" id="PTHR12526:SF590">
    <property type="entry name" value="ALPHA-MALTOSE-1-PHOSPHATE SYNTHASE"/>
    <property type="match status" value="1"/>
</dbReference>
<dbReference type="EMBL" id="MFLJ01000016">
    <property type="protein sequence ID" value="OGG64631.1"/>
    <property type="molecule type" value="Genomic_DNA"/>
</dbReference>
<dbReference type="GO" id="GO:0016757">
    <property type="term" value="F:glycosyltransferase activity"/>
    <property type="evidence" value="ECO:0007669"/>
    <property type="project" value="TreeGrafter"/>
</dbReference>
<dbReference type="SUPFAM" id="SSF53756">
    <property type="entry name" value="UDP-Glycosyltransferase/glycogen phosphorylase"/>
    <property type="match status" value="1"/>
</dbReference>
<feature type="domain" description="Spore protein YkvP/CgeB glycosyl transferase-like" evidence="1">
    <location>
        <begin position="193"/>
        <end position="334"/>
    </location>
</feature>
<protein>
    <submittedName>
        <fullName evidence="3">Uncharacterized protein</fullName>
    </submittedName>
</protein>
<dbReference type="Pfam" id="PF13524">
    <property type="entry name" value="Glyco_trans_1_2"/>
    <property type="match status" value="1"/>
</dbReference>
<name>A0A1F6DT95_9BACT</name>
<sequence>MNTKAPRIVFIFTNAKDNVIRDVQAENDADTPLHGMNHFAGVEYMTIHPQSIRAALFIPRLLRYDFIIAQDNFLLGFIVSHYARLCRLKTRWLYVAIHSSTLMRRHAAHPIRLFLLKHFWASYARIICISSLQLEDFVRLGIPREHLVCIPFGVDAPFFQRAGVSREEDLIVSVGRDAGRDYGTLFKAAEQVGYPFVVVAGHKNISPDMPVPAHVSVRYDRPLAEVRDLYARARLVVVVSKDTDVPDGSDCSGQTVILDALAAGKAVIATRRAWMTDYFVPDQDLRVVEPNDPKALAHAIALLWQDAQKRERLAASGHAKVVERYTTKMFAEALRRLMDSLV</sequence>
<evidence type="ECO:0000259" key="2">
    <source>
        <dbReference type="Pfam" id="PF13579"/>
    </source>
</evidence>
<accession>A0A1F6DT95</accession>